<keyword evidence="9" id="KW-1278">Translocase</keyword>
<keyword evidence="5" id="KW-0479">Metal-binding</keyword>
<evidence type="ECO:0000256" key="6">
    <source>
        <dbReference type="ARBA" id="ARBA00022741"/>
    </source>
</evidence>
<feature type="transmembrane region" description="Helical" evidence="16">
    <location>
        <begin position="760"/>
        <end position="780"/>
    </location>
</feature>
<evidence type="ECO:0000256" key="4">
    <source>
        <dbReference type="ARBA" id="ARBA00022692"/>
    </source>
</evidence>
<evidence type="ECO:0000313" key="19">
    <source>
        <dbReference type="Proteomes" id="UP000320390"/>
    </source>
</evidence>
<dbReference type="GO" id="GO:0046872">
    <property type="term" value="F:metal ion binding"/>
    <property type="evidence" value="ECO:0007669"/>
    <property type="project" value="UniProtKB-KW"/>
</dbReference>
<feature type="transmembrane region" description="Helical" evidence="16">
    <location>
        <begin position="727"/>
        <end position="748"/>
    </location>
</feature>
<dbReference type="FunFam" id="3.40.50.1000:FF:000144">
    <property type="entry name" value="copper-transporting ATPase 1 isoform X2"/>
    <property type="match status" value="1"/>
</dbReference>
<feature type="transmembrane region" description="Helical" evidence="16">
    <location>
        <begin position="241"/>
        <end position="259"/>
    </location>
</feature>
<dbReference type="PRINTS" id="PR00119">
    <property type="entry name" value="CATATPASE"/>
</dbReference>
<dbReference type="InterPro" id="IPR023214">
    <property type="entry name" value="HAD_sf"/>
</dbReference>
<dbReference type="InterPro" id="IPR001757">
    <property type="entry name" value="P_typ_ATPase"/>
</dbReference>
<dbReference type="SFLD" id="SFLDF00027">
    <property type="entry name" value="p-type_atpase"/>
    <property type="match status" value="1"/>
</dbReference>
<gene>
    <name evidence="18" type="ORF">Poly30_43620</name>
</gene>
<dbReference type="Pfam" id="PF00702">
    <property type="entry name" value="Hydrolase"/>
    <property type="match status" value="1"/>
</dbReference>
<dbReference type="Gene3D" id="2.70.150.10">
    <property type="entry name" value="Calcium-transporting ATPase, cytoplasmic transduction domain A"/>
    <property type="match status" value="1"/>
</dbReference>
<protein>
    <recommendedName>
        <fullName evidence="2">P-type Cu(+) transporter</fullName>
        <ecNumber evidence="2">7.2.2.8</ecNumber>
    </recommendedName>
</protein>
<dbReference type="Gene3D" id="3.40.1110.10">
    <property type="entry name" value="Calcium-transporting ATPase, cytoplasmic domain N"/>
    <property type="match status" value="1"/>
</dbReference>
<keyword evidence="10 16" id="KW-1133">Transmembrane helix</keyword>
<dbReference type="RefSeq" id="WP_145202102.1">
    <property type="nucleotide sequence ID" value="NZ_CP036434.1"/>
</dbReference>
<evidence type="ECO:0000256" key="11">
    <source>
        <dbReference type="ARBA" id="ARBA00023008"/>
    </source>
</evidence>
<evidence type="ECO:0000256" key="9">
    <source>
        <dbReference type="ARBA" id="ARBA00022967"/>
    </source>
</evidence>
<feature type="region of interest" description="Disordered" evidence="15">
    <location>
        <begin position="1"/>
        <end position="20"/>
    </location>
</feature>
<dbReference type="InterPro" id="IPR023299">
    <property type="entry name" value="ATPase_P-typ_cyto_dom_N"/>
</dbReference>
<sequence>MERICTSDRAGSQAAGLQGLGAQEASQQRQRFGRNDVVDASPHPWLTLLRETAKDPMLWFLVLAGGLYALLGQMSESITLFVSILPLVAMDAVLHRRTQASTEGLQSRMAESARVERDGAVVEVAAHELVPGDLVLVADGEFFPADGVVVKGEGLQIDESALTGEAYPVVRSPLEDLKKLGRPEFAVPDDHLGLAGTRLLTGEAQLRVVWTGDSTLYGEIVRLAQLGRFERTPLQLAIGRLVRVLVIAAVVLCAVLAVAELLRGAGWVDALVSAVTLAIAAIPEEFPVVFTMFLAVGVYRLAHRKALVRRAVSVENIGRISCICSDKTGTLTRGELQLTHWLPVDEAHPEGLQSAAALAARVESGDPLDVAIFEALRTVAENGNQASPPQEPRVLAAFPFTEDRRRETTVAVSEGMVHIAVKGAPETILGLCSQGGDERIAWAKRADNLAAEGHKVIACAAQSFPGSEWSGQEPSTGFDFVGLLGLEDPVREGAAEAVRRCQKAGIRVLMITGDHPDTAAAIARELGLGSPQGADAKADGHAPRVVVGQELADAGEEGLDGLIAKADVVARALPSQKLAIVRALQRQGEIVAVTGDGVNDVPALQAADVGIAMGERGTRSAREVAAIVLLDDNFRTIVHAIAEGRQLFRNLQRSFQYLLMVHAGLVLSATLIPLAGYPTLFLPIHIVWLELLIHPSAMLAFQDSSADGQLAGGVDRSRATFFSTREWGLIVFVGALLVVGVFLSYRAALGAELDVERARAMAMLVMSLASAGLVAGLTRLRTAAARWIVVGSVSLAALLIQLPWLAGRLHVEPLGPMDWALALLTVAVACAPISRLGGTTDA</sequence>
<dbReference type="Proteomes" id="UP000320390">
    <property type="component" value="Chromosome"/>
</dbReference>
<dbReference type="GO" id="GO:0016887">
    <property type="term" value="F:ATP hydrolysis activity"/>
    <property type="evidence" value="ECO:0007669"/>
    <property type="project" value="InterPro"/>
</dbReference>
<feature type="transmembrane region" description="Helical" evidence="16">
    <location>
        <begin position="655"/>
        <end position="674"/>
    </location>
</feature>
<feature type="transmembrane region" description="Helical" evidence="16">
    <location>
        <begin position="271"/>
        <end position="299"/>
    </location>
</feature>
<keyword evidence="12" id="KW-0406">Ion transport</keyword>
<dbReference type="InterPro" id="IPR018303">
    <property type="entry name" value="ATPase_P-typ_P_site"/>
</dbReference>
<keyword evidence="11" id="KW-0186">Copper</keyword>
<dbReference type="InterPro" id="IPR036412">
    <property type="entry name" value="HAD-like_sf"/>
</dbReference>
<dbReference type="GO" id="GO:0012505">
    <property type="term" value="C:endomembrane system"/>
    <property type="evidence" value="ECO:0007669"/>
    <property type="project" value="UniProtKB-SubCell"/>
</dbReference>
<evidence type="ECO:0000256" key="10">
    <source>
        <dbReference type="ARBA" id="ARBA00022989"/>
    </source>
</evidence>
<dbReference type="SUPFAM" id="SSF56784">
    <property type="entry name" value="HAD-like"/>
    <property type="match status" value="1"/>
</dbReference>
<dbReference type="GO" id="GO:0016020">
    <property type="term" value="C:membrane"/>
    <property type="evidence" value="ECO:0007669"/>
    <property type="project" value="InterPro"/>
</dbReference>
<dbReference type="SUPFAM" id="SSF81653">
    <property type="entry name" value="Calcium ATPase, transduction domain A"/>
    <property type="match status" value="1"/>
</dbReference>
<evidence type="ECO:0000256" key="16">
    <source>
        <dbReference type="SAM" id="Phobius"/>
    </source>
</evidence>
<name>A0A518EXL2_9BACT</name>
<reference evidence="18 19" key="1">
    <citation type="submission" date="2019-02" db="EMBL/GenBank/DDBJ databases">
        <title>Deep-cultivation of Planctomycetes and their phenomic and genomic characterization uncovers novel biology.</title>
        <authorList>
            <person name="Wiegand S."/>
            <person name="Jogler M."/>
            <person name="Boedeker C."/>
            <person name="Pinto D."/>
            <person name="Vollmers J."/>
            <person name="Rivas-Marin E."/>
            <person name="Kohn T."/>
            <person name="Peeters S.H."/>
            <person name="Heuer A."/>
            <person name="Rast P."/>
            <person name="Oberbeckmann S."/>
            <person name="Bunk B."/>
            <person name="Jeske O."/>
            <person name="Meyerdierks A."/>
            <person name="Storesund J.E."/>
            <person name="Kallscheuer N."/>
            <person name="Luecker S."/>
            <person name="Lage O.M."/>
            <person name="Pohl T."/>
            <person name="Merkel B.J."/>
            <person name="Hornburger P."/>
            <person name="Mueller R.-W."/>
            <person name="Bruemmer F."/>
            <person name="Labrenz M."/>
            <person name="Spormann A.M."/>
            <person name="Op den Camp H."/>
            <person name="Overmann J."/>
            <person name="Amann R."/>
            <person name="Jetten M.S.M."/>
            <person name="Mascher T."/>
            <person name="Medema M.H."/>
            <person name="Devos D.P."/>
            <person name="Kaster A.-K."/>
            <person name="Ovreas L."/>
            <person name="Rohde M."/>
            <person name="Galperin M.Y."/>
            <person name="Jogler C."/>
        </authorList>
    </citation>
    <scope>NUCLEOTIDE SEQUENCE [LARGE SCALE GENOMIC DNA]</scope>
    <source>
        <strain evidence="18 19">Poly30</strain>
    </source>
</reference>
<dbReference type="PROSITE" id="PS00154">
    <property type="entry name" value="ATPASE_E1_E2"/>
    <property type="match status" value="1"/>
</dbReference>
<feature type="transmembrane region" description="Helical" evidence="16">
    <location>
        <begin position="680"/>
        <end position="701"/>
    </location>
</feature>
<keyword evidence="8" id="KW-0067">ATP-binding</keyword>
<dbReference type="OrthoDB" id="9760364at2"/>
<dbReference type="GO" id="GO:0005524">
    <property type="term" value="F:ATP binding"/>
    <property type="evidence" value="ECO:0007669"/>
    <property type="project" value="UniProtKB-KW"/>
</dbReference>
<dbReference type="InterPro" id="IPR059000">
    <property type="entry name" value="ATPase_P-type_domA"/>
</dbReference>
<evidence type="ECO:0000256" key="7">
    <source>
        <dbReference type="ARBA" id="ARBA00022796"/>
    </source>
</evidence>
<evidence type="ECO:0000256" key="3">
    <source>
        <dbReference type="ARBA" id="ARBA00022448"/>
    </source>
</evidence>
<dbReference type="EC" id="7.2.2.8" evidence="2"/>
<evidence type="ECO:0000256" key="1">
    <source>
        <dbReference type="ARBA" id="ARBA00004127"/>
    </source>
</evidence>
<dbReference type="NCBIfam" id="TIGR01494">
    <property type="entry name" value="ATPase_P-type"/>
    <property type="match status" value="2"/>
</dbReference>
<dbReference type="InterPro" id="IPR004014">
    <property type="entry name" value="ATPase_P-typ_cation-transptr_N"/>
</dbReference>
<comment type="catalytic activity">
    <reaction evidence="14">
        <text>Cu(+)(in) + ATP + H2O = Cu(+)(out) + ADP + phosphate + H(+)</text>
        <dbReference type="Rhea" id="RHEA:25792"/>
        <dbReference type="ChEBI" id="CHEBI:15377"/>
        <dbReference type="ChEBI" id="CHEBI:15378"/>
        <dbReference type="ChEBI" id="CHEBI:30616"/>
        <dbReference type="ChEBI" id="CHEBI:43474"/>
        <dbReference type="ChEBI" id="CHEBI:49552"/>
        <dbReference type="ChEBI" id="CHEBI:456216"/>
        <dbReference type="EC" id="7.2.2.8"/>
    </reaction>
</comment>
<dbReference type="PRINTS" id="PR00120">
    <property type="entry name" value="HATPASE"/>
</dbReference>
<evidence type="ECO:0000256" key="15">
    <source>
        <dbReference type="SAM" id="MobiDB-lite"/>
    </source>
</evidence>
<feature type="transmembrane region" description="Helical" evidence="16">
    <location>
        <begin position="819"/>
        <end position="838"/>
    </location>
</feature>
<evidence type="ECO:0000256" key="14">
    <source>
        <dbReference type="ARBA" id="ARBA00049289"/>
    </source>
</evidence>
<dbReference type="Pfam" id="PF00690">
    <property type="entry name" value="Cation_ATPase_N"/>
    <property type="match status" value="1"/>
</dbReference>
<feature type="domain" description="Cation-transporting P-type ATPase N-terminal" evidence="17">
    <location>
        <begin position="9"/>
        <end position="73"/>
    </location>
</feature>
<dbReference type="SMART" id="SM00831">
    <property type="entry name" value="Cation_ATPase_N"/>
    <property type="match status" value="1"/>
</dbReference>
<evidence type="ECO:0000256" key="2">
    <source>
        <dbReference type="ARBA" id="ARBA00012517"/>
    </source>
</evidence>
<dbReference type="InterPro" id="IPR044492">
    <property type="entry name" value="P_typ_ATPase_HD_dom"/>
</dbReference>
<comment type="subcellular location">
    <subcellularLocation>
        <location evidence="1">Endomembrane system</location>
        <topology evidence="1">Multi-pass membrane protein</topology>
    </subcellularLocation>
</comment>
<dbReference type="PANTHER" id="PTHR42861">
    <property type="entry name" value="CALCIUM-TRANSPORTING ATPASE"/>
    <property type="match status" value="1"/>
</dbReference>
<dbReference type="GO" id="GO:0140581">
    <property type="term" value="F:P-type monovalent copper transporter activity"/>
    <property type="evidence" value="ECO:0007669"/>
    <property type="project" value="UniProtKB-EC"/>
</dbReference>
<keyword evidence="19" id="KW-1185">Reference proteome</keyword>
<dbReference type="AlphaFoldDB" id="A0A518EXL2"/>
<dbReference type="Gene3D" id="3.40.50.1000">
    <property type="entry name" value="HAD superfamily/HAD-like"/>
    <property type="match status" value="1"/>
</dbReference>
<proteinExistence type="predicted"/>
<dbReference type="SFLD" id="SFLDS00003">
    <property type="entry name" value="Haloacid_Dehalogenase"/>
    <property type="match status" value="1"/>
</dbReference>
<feature type="compositionally biased region" description="Low complexity" evidence="15">
    <location>
        <begin position="10"/>
        <end position="20"/>
    </location>
</feature>
<feature type="transmembrane region" description="Helical" evidence="16">
    <location>
        <begin position="787"/>
        <end position="807"/>
    </location>
</feature>
<dbReference type="SFLD" id="SFLDG00002">
    <property type="entry name" value="C1.7:_P-type_atpase_like"/>
    <property type="match status" value="1"/>
</dbReference>
<keyword evidence="4 16" id="KW-0812">Transmembrane</keyword>
<organism evidence="18 19">
    <name type="scientific">Saltatorellus ferox</name>
    <dbReference type="NCBI Taxonomy" id="2528018"/>
    <lineage>
        <taxon>Bacteria</taxon>
        <taxon>Pseudomonadati</taxon>
        <taxon>Planctomycetota</taxon>
        <taxon>Planctomycetia</taxon>
        <taxon>Planctomycetia incertae sedis</taxon>
        <taxon>Saltatorellus</taxon>
    </lineage>
</organism>
<dbReference type="Pfam" id="PF00689">
    <property type="entry name" value="Cation_ATPase_C"/>
    <property type="match status" value="1"/>
</dbReference>
<evidence type="ECO:0000313" key="18">
    <source>
        <dbReference type="EMBL" id="QDV08807.1"/>
    </source>
</evidence>
<dbReference type="InterPro" id="IPR008250">
    <property type="entry name" value="ATPase_P-typ_transduc_dom_A_sf"/>
</dbReference>
<dbReference type="SUPFAM" id="SSF81665">
    <property type="entry name" value="Calcium ATPase, transmembrane domain M"/>
    <property type="match status" value="1"/>
</dbReference>
<keyword evidence="6" id="KW-0547">Nucleotide-binding</keyword>
<dbReference type="InterPro" id="IPR023298">
    <property type="entry name" value="ATPase_P-typ_TM_dom_sf"/>
</dbReference>
<dbReference type="EMBL" id="CP036434">
    <property type="protein sequence ID" value="QDV08807.1"/>
    <property type="molecule type" value="Genomic_DNA"/>
</dbReference>
<dbReference type="Pfam" id="PF00122">
    <property type="entry name" value="E1-E2_ATPase"/>
    <property type="match status" value="1"/>
</dbReference>
<evidence type="ECO:0000256" key="8">
    <source>
        <dbReference type="ARBA" id="ARBA00022840"/>
    </source>
</evidence>
<accession>A0A518EXL2</accession>
<dbReference type="InterPro" id="IPR006068">
    <property type="entry name" value="ATPase_P-typ_cation-transptr_C"/>
</dbReference>
<dbReference type="SUPFAM" id="SSF81660">
    <property type="entry name" value="Metal cation-transporting ATPase, ATP-binding domain N"/>
    <property type="match status" value="1"/>
</dbReference>
<evidence type="ECO:0000259" key="17">
    <source>
        <dbReference type="SMART" id="SM00831"/>
    </source>
</evidence>
<keyword evidence="13 16" id="KW-0472">Membrane</keyword>
<evidence type="ECO:0000256" key="13">
    <source>
        <dbReference type="ARBA" id="ARBA00023136"/>
    </source>
</evidence>
<evidence type="ECO:0000256" key="5">
    <source>
        <dbReference type="ARBA" id="ARBA00022723"/>
    </source>
</evidence>
<dbReference type="Gene3D" id="1.20.1110.10">
    <property type="entry name" value="Calcium-transporting ATPase, transmembrane domain"/>
    <property type="match status" value="1"/>
</dbReference>
<keyword evidence="7" id="KW-0187">Copper transport</keyword>
<evidence type="ECO:0000256" key="12">
    <source>
        <dbReference type="ARBA" id="ARBA00023065"/>
    </source>
</evidence>
<keyword evidence="3" id="KW-0813">Transport</keyword>